<protein>
    <recommendedName>
        <fullName evidence="4">Lipoprotein</fullName>
    </recommendedName>
</protein>
<organism evidence="2 3">
    <name type="scientific">Rhodoferax ferrireducens</name>
    <dbReference type="NCBI Taxonomy" id="192843"/>
    <lineage>
        <taxon>Bacteria</taxon>
        <taxon>Pseudomonadati</taxon>
        <taxon>Pseudomonadota</taxon>
        <taxon>Betaproteobacteria</taxon>
        <taxon>Burkholderiales</taxon>
        <taxon>Comamonadaceae</taxon>
        <taxon>Rhodoferax</taxon>
    </lineage>
</organism>
<comment type="caution">
    <text evidence="2">The sequence shown here is derived from an EMBL/GenBank/DDBJ whole genome shotgun (WGS) entry which is preliminary data.</text>
</comment>
<dbReference type="PROSITE" id="PS51257">
    <property type="entry name" value="PROKAR_LIPOPROTEIN"/>
    <property type="match status" value="1"/>
</dbReference>
<dbReference type="Proteomes" id="UP000192505">
    <property type="component" value="Unassembled WGS sequence"/>
</dbReference>
<name>A0A1W9KV22_9BURK</name>
<proteinExistence type="predicted"/>
<evidence type="ECO:0000313" key="3">
    <source>
        <dbReference type="Proteomes" id="UP000192505"/>
    </source>
</evidence>
<dbReference type="AlphaFoldDB" id="A0A1W9KV22"/>
<feature type="signal peptide" evidence="1">
    <location>
        <begin position="1"/>
        <end position="33"/>
    </location>
</feature>
<evidence type="ECO:0000256" key="1">
    <source>
        <dbReference type="SAM" id="SignalP"/>
    </source>
</evidence>
<evidence type="ECO:0000313" key="2">
    <source>
        <dbReference type="EMBL" id="OQW88396.1"/>
    </source>
</evidence>
<dbReference type="EMBL" id="MTEI01000004">
    <property type="protein sequence ID" value="OQW88396.1"/>
    <property type="molecule type" value="Genomic_DNA"/>
</dbReference>
<gene>
    <name evidence="2" type="ORF">BWK72_08970</name>
</gene>
<reference evidence="2 3" key="1">
    <citation type="submission" date="2017-01" db="EMBL/GenBank/DDBJ databases">
        <title>Novel large sulfur bacteria in the metagenomes of groundwater-fed chemosynthetic microbial mats in the Lake Huron basin.</title>
        <authorList>
            <person name="Sharrar A.M."/>
            <person name="Flood B.E."/>
            <person name="Bailey J.V."/>
            <person name="Jones D.S."/>
            <person name="Biddanda B."/>
            <person name="Ruberg S.A."/>
            <person name="Marcus D.N."/>
            <person name="Dick G.J."/>
        </authorList>
    </citation>
    <scope>NUCLEOTIDE SEQUENCE [LARGE SCALE GENOMIC DNA]</scope>
    <source>
        <strain evidence="2">A7</strain>
    </source>
</reference>
<feature type="chain" id="PRO_5013071898" description="Lipoprotein" evidence="1">
    <location>
        <begin position="34"/>
        <end position="171"/>
    </location>
</feature>
<sequence>MNLLKQPRLPLSTLGLALASAVAAFLAGCTSTALPPAPPPAPQPPAIVIAPPVVAPSLVSQAGNPRDYRRDAASHLYGKNADRIYRGKMPPLLYAIGVLQVEVDNRGRVTGTSWMRAPKHAPEVMAEIEHTVRAAAPYPAPVRMGRVTYTDTWLWHKSGTFQLDTLTEGQY</sequence>
<evidence type="ECO:0008006" key="4">
    <source>
        <dbReference type="Google" id="ProtNLM"/>
    </source>
</evidence>
<accession>A0A1W9KV22</accession>
<keyword evidence="1" id="KW-0732">Signal</keyword>